<feature type="region of interest" description="Disordered" evidence="1">
    <location>
        <begin position="25"/>
        <end position="77"/>
    </location>
</feature>
<organism evidence="2 3">
    <name type="scientific">Culter alburnus</name>
    <name type="common">Topmouth culter</name>
    <dbReference type="NCBI Taxonomy" id="194366"/>
    <lineage>
        <taxon>Eukaryota</taxon>
        <taxon>Metazoa</taxon>
        <taxon>Chordata</taxon>
        <taxon>Craniata</taxon>
        <taxon>Vertebrata</taxon>
        <taxon>Euteleostomi</taxon>
        <taxon>Actinopterygii</taxon>
        <taxon>Neopterygii</taxon>
        <taxon>Teleostei</taxon>
        <taxon>Ostariophysi</taxon>
        <taxon>Cypriniformes</taxon>
        <taxon>Xenocyprididae</taxon>
        <taxon>Xenocypridinae</taxon>
        <taxon>Culter</taxon>
    </lineage>
</organism>
<accession>A0AAW1ZPI2</accession>
<evidence type="ECO:0000313" key="2">
    <source>
        <dbReference type="EMBL" id="KAK9962209.1"/>
    </source>
</evidence>
<name>A0AAW1ZPI2_CULAL</name>
<dbReference type="EMBL" id="JAWDJR010000015">
    <property type="protein sequence ID" value="KAK9962209.1"/>
    <property type="molecule type" value="Genomic_DNA"/>
</dbReference>
<reference evidence="2 3" key="1">
    <citation type="submission" date="2024-05" db="EMBL/GenBank/DDBJ databases">
        <title>A high-quality chromosomal-level genome assembly of Topmouth culter (Culter alburnus).</title>
        <authorList>
            <person name="Zhao H."/>
        </authorList>
    </citation>
    <scope>NUCLEOTIDE SEQUENCE [LARGE SCALE GENOMIC DNA]</scope>
    <source>
        <strain evidence="2">CATC2023</strain>
        <tissue evidence="2">Muscle</tissue>
    </source>
</reference>
<dbReference type="AlphaFoldDB" id="A0AAW1ZPI2"/>
<keyword evidence="3" id="KW-1185">Reference proteome</keyword>
<sequence length="96" mass="11133">MDKGRQEIKRGRENTRLRERKRKTCIRGGQWSTTEQGCDGEDKEEVGEDKEEVRERTRAQWGEEEEERGIVGGEESGFPCPVKRKWASEGPDCMCE</sequence>
<feature type="compositionally biased region" description="Acidic residues" evidence="1">
    <location>
        <begin position="38"/>
        <end position="50"/>
    </location>
</feature>
<gene>
    <name evidence="2" type="ORF">ABG768_007582</name>
</gene>
<evidence type="ECO:0000313" key="3">
    <source>
        <dbReference type="Proteomes" id="UP001479290"/>
    </source>
</evidence>
<dbReference type="Proteomes" id="UP001479290">
    <property type="component" value="Unassembled WGS sequence"/>
</dbReference>
<protein>
    <submittedName>
        <fullName evidence="2">Uncharacterized protein</fullName>
    </submittedName>
</protein>
<proteinExistence type="predicted"/>
<evidence type="ECO:0000256" key="1">
    <source>
        <dbReference type="SAM" id="MobiDB-lite"/>
    </source>
</evidence>
<comment type="caution">
    <text evidence="2">The sequence shown here is derived from an EMBL/GenBank/DDBJ whole genome shotgun (WGS) entry which is preliminary data.</text>
</comment>